<dbReference type="Pfam" id="PF11204">
    <property type="entry name" value="DUF2985"/>
    <property type="match status" value="1"/>
</dbReference>
<organism evidence="3 4">
    <name type="scientific">Beauveria brongniartii RCEF 3172</name>
    <dbReference type="NCBI Taxonomy" id="1081107"/>
    <lineage>
        <taxon>Eukaryota</taxon>
        <taxon>Fungi</taxon>
        <taxon>Dikarya</taxon>
        <taxon>Ascomycota</taxon>
        <taxon>Pezizomycotina</taxon>
        <taxon>Sordariomycetes</taxon>
        <taxon>Hypocreomycetidae</taxon>
        <taxon>Hypocreales</taxon>
        <taxon>Cordycipitaceae</taxon>
        <taxon>Beauveria</taxon>
        <taxon>Beauveria brongniartii</taxon>
    </lineage>
</organism>
<protein>
    <recommendedName>
        <fullName evidence="5">Alpha-L-rhamnosidase C</fullName>
    </recommendedName>
</protein>
<feature type="compositionally biased region" description="Basic and acidic residues" evidence="1">
    <location>
        <begin position="413"/>
        <end position="435"/>
    </location>
</feature>
<evidence type="ECO:0008006" key="5">
    <source>
        <dbReference type="Google" id="ProtNLM"/>
    </source>
</evidence>
<accession>A0A162JSH4</accession>
<sequence>MAASNSTEPFPPVDDEPSESTRGPSHEDGRSTIVTRPTASSSISSRLRRLSVTFEESGPPEGFMAATGGIASSMLTGRPARDSIGSSIERRDSANQPQEVSPGPMRTNTMHSVAEEHEPQQVPLESFIVKSQEPTATAAFPNGYHFPPKHSSWQSTKDASVTFWNYFLTPVGFFVTIYGLNVVAWGGMLFLLLCNASPAMCHPTCNDINSPRRVWIEIDSQILNALFCVTGFGLAPWRFRDLYFLLKYRLRGQGVGLRRLAGIHRGWFRLQGSTDLEPSIGPDNVANRPNKADSDSIPYPEDRIPDAPLTGVRARATALWKLDFVIWFMVGNTLLQCVLCGFMWGMNRYDRPSWSTGLFVALGCIVAIFAGLVMFFEGKAVKGIEGVPVSQADMELLAKDRERGIYHFNNMGDKSEQKSKKREAKEGYSENRPSKEAGAIVNHHGEI</sequence>
<feature type="transmembrane region" description="Helical" evidence="2">
    <location>
        <begin position="356"/>
        <end position="376"/>
    </location>
</feature>
<evidence type="ECO:0000256" key="1">
    <source>
        <dbReference type="SAM" id="MobiDB-lite"/>
    </source>
</evidence>
<dbReference type="PANTHER" id="PTHR35872:SF1">
    <property type="entry name" value="ALPHA-L-RHAMNOSIDASE C"/>
    <property type="match status" value="1"/>
</dbReference>
<gene>
    <name evidence="3" type="ORF">BBO_03188</name>
</gene>
<feature type="transmembrane region" description="Helical" evidence="2">
    <location>
        <begin position="163"/>
        <end position="193"/>
    </location>
</feature>
<feature type="region of interest" description="Disordered" evidence="1">
    <location>
        <begin position="410"/>
        <end position="447"/>
    </location>
</feature>
<evidence type="ECO:0000256" key="2">
    <source>
        <dbReference type="SAM" id="Phobius"/>
    </source>
</evidence>
<keyword evidence="2" id="KW-0472">Membrane</keyword>
<feature type="transmembrane region" description="Helical" evidence="2">
    <location>
        <begin position="324"/>
        <end position="344"/>
    </location>
</feature>
<name>A0A162JSH4_9HYPO</name>
<comment type="caution">
    <text evidence="3">The sequence shown here is derived from an EMBL/GenBank/DDBJ whole genome shotgun (WGS) entry which is preliminary data.</text>
</comment>
<dbReference type="Proteomes" id="UP000076863">
    <property type="component" value="Unassembled WGS sequence"/>
</dbReference>
<feature type="region of interest" description="Disordered" evidence="1">
    <location>
        <begin position="1"/>
        <end position="108"/>
    </location>
</feature>
<reference evidence="3 4" key="1">
    <citation type="journal article" date="2016" name="Genome Biol. Evol.">
        <title>Divergent and convergent evolution of fungal pathogenicity.</title>
        <authorList>
            <person name="Shang Y."/>
            <person name="Xiao G."/>
            <person name="Zheng P."/>
            <person name="Cen K."/>
            <person name="Zhan S."/>
            <person name="Wang C."/>
        </authorList>
    </citation>
    <scope>NUCLEOTIDE SEQUENCE [LARGE SCALE GENOMIC DNA]</scope>
    <source>
        <strain evidence="3 4">RCEF 3172</strain>
    </source>
</reference>
<proteinExistence type="predicted"/>
<evidence type="ECO:0000313" key="3">
    <source>
        <dbReference type="EMBL" id="OAA46633.1"/>
    </source>
</evidence>
<keyword evidence="2" id="KW-1133">Transmembrane helix</keyword>
<dbReference type="AlphaFoldDB" id="A0A162JSH4"/>
<dbReference type="InterPro" id="IPR021369">
    <property type="entry name" value="DUF2985"/>
</dbReference>
<dbReference type="EMBL" id="AZHA01000007">
    <property type="protein sequence ID" value="OAA46633.1"/>
    <property type="molecule type" value="Genomic_DNA"/>
</dbReference>
<dbReference type="OrthoDB" id="6407410at2759"/>
<keyword evidence="4" id="KW-1185">Reference proteome</keyword>
<evidence type="ECO:0000313" key="4">
    <source>
        <dbReference type="Proteomes" id="UP000076863"/>
    </source>
</evidence>
<keyword evidence="2" id="KW-0812">Transmembrane</keyword>
<dbReference type="PANTHER" id="PTHR35872">
    <property type="entry name" value="INTEGRAL MEMBRANE PROTEIN (AFU_ORTHOLOGUE AFUA_5G07110)"/>
    <property type="match status" value="1"/>
</dbReference>